<sequence>MTNPYTAPIPPPPRPPDIRPLHKRKRVWLGGAGLLLAGALIASPANSDKQPVEAKVKPATTVIATVTATPEPGPTVTETVKAKAKPGPTVTVTRTAAAQAADSGSNSSQDSVGTCSIKSNSGNCYSAGQFCRNGDHGATTTTADGTPIRCAYSASRWRWTYA</sequence>
<protein>
    <submittedName>
        <fullName evidence="2">Uncharacterized protein</fullName>
    </submittedName>
</protein>
<dbReference type="RefSeq" id="WP_344400612.1">
    <property type="nucleotide sequence ID" value="NZ_BAAASG010000007.1"/>
</dbReference>
<dbReference type="Proteomes" id="UP001501777">
    <property type="component" value="Unassembled WGS sequence"/>
</dbReference>
<keyword evidence="3" id="KW-1185">Reference proteome</keyword>
<organism evidence="2 3">
    <name type="scientific">Streptomyces longisporus</name>
    <dbReference type="NCBI Taxonomy" id="1948"/>
    <lineage>
        <taxon>Bacteria</taxon>
        <taxon>Bacillati</taxon>
        <taxon>Actinomycetota</taxon>
        <taxon>Actinomycetes</taxon>
        <taxon>Kitasatosporales</taxon>
        <taxon>Streptomycetaceae</taxon>
        <taxon>Streptomyces</taxon>
    </lineage>
</organism>
<evidence type="ECO:0000256" key="1">
    <source>
        <dbReference type="SAM" id="MobiDB-lite"/>
    </source>
</evidence>
<evidence type="ECO:0000313" key="2">
    <source>
        <dbReference type="EMBL" id="GAA2488491.1"/>
    </source>
</evidence>
<feature type="compositionally biased region" description="Low complexity" evidence="1">
    <location>
        <begin position="69"/>
        <end position="79"/>
    </location>
</feature>
<reference evidence="2 3" key="1">
    <citation type="journal article" date="2019" name="Int. J. Syst. Evol. Microbiol.">
        <title>The Global Catalogue of Microorganisms (GCM) 10K type strain sequencing project: providing services to taxonomists for standard genome sequencing and annotation.</title>
        <authorList>
            <consortium name="The Broad Institute Genomics Platform"/>
            <consortium name="The Broad Institute Genome Sequencing Center for Infectious Disease"/>
            <person name="Wu L."/>
            <person name="Ma J."/>
        </authorList>
    </citation>
    <scope>NUCLEOTIDE SEQUENCE [LARGE SCALE GENOMIC DNA]</scope>
    <source>
        <strain evidence="2 3">JCM 4395</strain>
    </source>
</reference>
<comment type="caution">
    <text evidence="2">The sequence shown here is derived from an EMBL/GenBank/DDBJ whole genome shotgun (WGS) entry which is preliminary data.</text>
</comment>
<gene>
    <name evidence="2" type="ORF">GCM10010276_29030</name>
</gene>
<name>A0ABN3LRY5_STRLO</name>
<accession>A0ABN3LRY5</accession>
<evidence type="ECO:0000313" key="3">
    <source>
        <dbReference type="Proteomes" id="UP001501777"/>
    </source>
</evidence>
<feature type="region of interest" description="Disordered" evidence="1">
    <location>
        <begin position="1"/>
        <end position="21"/>
    </location>
</feature>
<dbReference type="EMBL" id="BAAASG010000007">
    <property type="protein sequence ID" value="GAA2488491.1"/>
    <property type="molecule type" value="Genomic_DNA"/>
</dbReference>
<feature type="region of interest" description="Disordered" evidence="1">
    <location>
        <begin position="69"/>
        <end position="89"/>
    </location>
</feature>
<proteinExistence type="predicted"/>